<dbReference type="AlphaFoldDB" id="M8BYE9"/>
<organism evidence="3">
    <name type="scientific">Aegilops tauschii</name>
    <name type="common">Tausch's goatgrass</name>
    <name type="synonym">Aegilops squarrosa</name>
    <dbReference type="NCBI Taxonomy" id="37682"/>
    <lineage>
        <taxon>Eukaryota</taxon>
        <taxon>Viridiplantae</taxon>
        <taxon>Streptophyta</taxon>
        <taxon>Embryophyta</taxon>
        <taxon>Tracheophyta</taxon>
        <taxon>Spermatophyta</taxon>
        <taxon>Magnoliopsida</taxon>
        <taxon>Liliopsida</taxon>
        <taxon>Poales</taxon>
        <taxon>Poaceae</taxon>
        <taxon>BOP clade</taxon>
        <taxon>Pooideae</taxon>
        <taxon>Triticodae</taxon>
        <taxon>Triticeae</taxon>
        <taxon>Triticinae</taxon>
        <taxon>Aegilops</taxon>
    </lineage>
</organism>
<feature type="compositionally biased region" description="Polar residues" evidence="1">
    <location>
        <begin position="30"/>
        <end position="58"/>
    </location>
</feature>
<protein>
    <recommendedName>
        <fullName evidence="2">DUF3615 domain-containing protein</fullName>
    </recommendedName>
</protein>
<dbReference type="EnsemblPlants" id="EMT26783">
    <property type="protein sequence ID" value="EMT26783"/>
    <property type="gene ID" value="F775_17755"/>
</dbReference>
<feature type="domain" description="DUF3615" evidence="2">
    <location>
        <begin position="203"/>
        <end position="299"/>
    </location>
</feature>
<evidence type="ECO:0000256" key="1">
    <source>
        <dbReference type="SAM" id="MobiDB-lite"/>
    </source>
</evidence>
<name>M8BYE9_AEGTA</name>
<evidence type="ECO:0000259" key="2">
    <source>
        <dbReference type="Pfam" id="PF12274"/>
    </source>
</evidence>
<dbReference type="PANTHER" id="PTHR33326:SF4">
    <property type="entry name" value="OS08G0495300 PROTEIN"/>
    <property type="match status" value="1"/>
</dbReference>
<reference evidence="3" key="1">
    <citation type="submission" date="2015-06" db="UniProtKB">
        <authorList>
            <consortium name="EnsemblPlants"/>
        </authorList>
    </citation>
    <scope>IDENTIFICATION</scope>
</reference>
<proteinExistence type="predicted"/>
<dbReference type="PANTHER" id="PTHR33326">
    <property type="entry name" value="OS05G0543800 PROTEIN"/>
    <property type="match status" value="1"/>
</dbReference>
<accession>M8BYE9</accession>
<sequence length="408" mass="46126">MATDRGRGRRSRRQPRVPVQRVRTPITERASGSTSQEHAAESASGQTPQQPDASSSNSLVDVTTLKGLSITATSPSSRRDTIWVRYQCDWGLTFYTRIDLRGYFHTYPHVGGPFQSLDQVNNAIDRYLHDRRDTIMSVSFPLINVMSYARRHVCKERPEFYEVGKASVERGIRDSLFWPDGSKKMYVKSEPVDESRCWMLQLVQASLDKYNEDHNLFKDLALEVKDVVCYEVIYEGNCRYYHINFTTRTKGAKTTNNLFFAEVTRMPGEDGNLVVSCTCMVDHFDNGHCYGCESNMKHPNADAYSGGHSKVCSLEGECLGPNIAIAETMDDWKAEEGRVRQMFKGLGDPTVVARLMEPPKLNFGATKATDEEVECFMNSIMEPYDPNLCTTYGILDASAAERFRVALM</sequence>
<evidence type="ECO:0000313" key="3">
    <source>
        <dbReference type="EnsemblPlants" id="EMT26783"/>
    </source>
</evidence>
<dbReference type="InterPro" id="IPR022059">
    <property type="entry name" value="DUF3615"/>
</dbReference>
<feature type="region of interest" description="Disordered" evidence="1">
    <location>
        <begin position="1"/>
        <end position="58"/>
    </location>
</feature>
<dbReference type="Pfam" id="PF12274">
    <property type="entry name" value="DUF3615"/>
    <property type="match status" value="1"/>
</dbReference>